<accession>A0A1H5K9I2</accession>
<keyword evidence="2" id="KW-1133">Transmembrane helix</keyword>
<dbReference type="Pfam" id="PF13994">
    <property type="entry name" value="PgaD"/>
    <property type="match status" value="1"/>
</dbReference>
<evidence type="ECO:0000256" key="2">
    <source>
        <dbReference type="SAM" id="Phobius"/>
    </source>
</evidence>
<keyword evidence="2" id="KW-0472">Membrane</keyword>
<dbReference type="AlphaFoldDB" id="A0A1H5K9I2"/>
<reference evidence="6 8" key="3">
    <citation type="submission" date="2016-10" db="EMBL/GenBank/DDBJ databases">
        <authorList>
            <person name="de Groot N.N."/>
        </authorList>
    </citation>
    <scope>NUCLEOTIDE SEQUENCE [LARGE SCALE GENOMIC DNA]</scope>
    <source>
        <strain evidence="6 8">BS3265</strain>
    </source>
</reference>
<proteinExistence type="predicted"/>
<evidence type="ECO:0000313" key="3">
    <source>
        <dbReference type="EMBL" id="KAB0564915.1"/>
    </source>
</evidence>
<dbReference type="EMBL" id="FNUA01000002">
    <property type="protein sequence ID" value="SEE61379.1"/>
    <property type="molecule type" value="Genomic_DNA"/>
</dbReference>
<name>A0A1H5K9I2_9PSED</name>
<reference evidence="3 10" key="5">
    <citation type="submission" date="2019-09" db="EMBL/GenBank/DDBJ databases">
        <title>Draft genome sequences of 48 bacterial type strains from the CCUG.</title>
        <authorList>
            <person name="Tunovic T."/>
            <person name="Pineiro-Iglesias B."/>
            <person name="Unosson C."/>
            <person name="Inganas E."/>
            <person name="Ohlen M."/>
            <person name="Cardew S."/>
            <person name="Jensie-Markopoulos S."/>
            <person name="Salva-Serra F."/>
            <person name="Jaen-Luchoro D."/>
            <person name="Karlsson R."/>
            <person name="Svensson-Stadler L."/>
            <person name="Chun J."/>
            <person name="Moore E."/>
        </authorList>
    </citation>
    <scope>NUCLEOTIDE SEQUENCE [LARGE SCALE GENOMIC DNA]</scope>
    <source>
        <strain evidence="3 10">CCUG 51524</strain>
    </source>
</reference>
<accession>A0A0X7K1K1</accession>
<dbReference type="EMBL" id="LRMR01000024">
    <property type="protein sequence ID" value="KWU49527.1"/>
    <property type="molecule type" value="Genomic_DNA"/>
</dbReference>
<dbReference type="EMBL" id="VZPQ01000013">
    <property type="protein sequence ID" value="KAB0564915.1"/>
    <property type="molecule type" value="Genomic_DNA"/>
</dbReference>
<dbReference type="Proteomes" id="UP000067111">
    <property type="component" value="Unassembled WGS sequence"/>
</dbReference>
<evidence type="ECO:0000313" key="8">
    <source>
        <dbReference type="Proteomes" id="UP000199129"/>
    </source>
</evidence>
<evidence type="ECO:0000256" key="1">
    <source>
        <dbReference type="SAM" id="MobiDB-lite"/>
    </source>
</evidence>
<reference evidence="5 9" key="4">
    <citation type="submission" date="2018-03" db="EMBL/GenBank/DDBJ databases">
        <title>Draft genome sequence of the type strain of Pseudomonas palleroniana LMG 23076, isolated from rice in Cameroon.</title>
        <authorList>
            <person name="Tambong J.T."/>
        </authorList>
    </citation>
    <scope>NUCLEOTIDE SEQUENCE [LARGE SCALE GENOMIC DNA]</scope>
    <source>
        <strain evidence="5 9">LMG 23076</strain>
    </source>
</reference>
<feature type="transmembrane region" description="Helical" evidence="2">
    <location>
        <begin position="12"/>
        <end position="31"/>
    </location>
</feature>
<dbReference type="InterPro" id="IPR023829">
    <property type="entry name" value="PGA_PgaD"/>
</dbReference>
<evidence type="ECO:0000313" key="10">
    <source>
        <dbReference type="Proteomes" id="UP000423257"/>
    </source>
</evidence>
<evidence type="ECO:0000313" key="6">
    <source>
        <dbReference type="EMBL" id="SEE61379.1"/>
    </source>
</evidence>
<reference evidence="4" key="2">
    <citation type="submission" date="2016-01" db="EMBL/GenBank/DDBJ databases">
        <authorList>
            <person name="McClelland M."/>
            <person name="Jain A."/>
            <person name="Saraogi P."/>
            <person name="Mendelson R."/>
            <person name="Westerman R."/>
            <person name="SanMiguel P."/>
            <person name="Csonka L."/>
        </authorList>
    </citation>
    <scope>NUCLEOTIDE SEQUENCE [LARGE SCALE GENOMIC DNA]</scope>
    <source>
        <strain evidence="4">Ps006</strain>
    </source>
</reference>
<dbReference type="OrthoDB" id="7022871at2"/>
<feature type="region of interest" description="Disordered" evidence="1">
    <location>
        <begin position="142"/>
        <end position="162"/>
    </location>
</feature>
<gene>
    <name evidence="3" type="primary">pgaD</name>
    <name evidence="4" type="ORF">AWV77_17800</name>
    <name evidence="5" type="ORF">C9383_05270</name>
    <name evidence="3" type="ORF">F7R03_20150</name>
    <name evidence="6" type="ORF">SAMN04490198_2094</name>
</gene>
<dbReference type="RefSeq" id="WP_060755505.1">
    <property type="nucleotide sequence ID" value="NZ_FNUA01000002.1"/>
</dbReference>
<dbReference type="NCBIfam" id="TIGR03940">
    <property type="entry name" value="PGA_PgaD"/>
    <property type="match status" value="1"/>
</dbReference>
<keyword evidence="2" id="KW-0812">Transmembrane</keyword>
<reference evidence="7" key="1">
    <citation type="submission" date="2016-01" db="EMBL/GenBank/DDBJ databases">
        <authorList>
            <person name="Gamez R.M."/>
            <person name="Rodriguez F."/>
            <person name="Bernal J.F."/>
            <person name="Agarwala R."/>
            <person name="Landsman D."/>
            <person name="Marino-Ramirez L."/>
        </authorList>
    </citation>
    <scope>NUCLEOTIDE SEQUENCE [LARGE SCALE GENOMIC DNA]</scope>
    <source>
        <strain evidence="7">Ps006</strain>
    </source>
</reference>
<evidence type="ECO:0000313" key="7">
    <source>
        <dbReference type="Proteomes" id="UP000067111"/>
    </source>
</evidence>
<evidence type="ECO:0000313" key="9">
    <source>
        <dbReference type="Proteomes" id="UP000240476"/>
    </source>
</evidence>
<dbReference type="Proteomes" id="UP000199129">
    <property type="component" value="Unassembled WGS sequence"/>
</dbReference>
<organism evidence="6 8">
    <name type="scientific">Pseudomonas palleroniana</name>
    <dbReference type="NCBI Taxonomy" id="191390"/>
    <lineage>
        <taxon>Bacteria</taxon>
        <taxon>Pseudomonadati</taxon>
        <taxon>Pseudomonadota</taxon>
        <taxon>Gammaproteobacteria</taxon>
        <taxon>Pseudomonadales</taxon>
        <taxon>Pseudomonadaceae</taxon>
        <taxon>Pseudomonas</taxon>
    </lineage>
</organism>
<keyword evidence="9" id="KW-1185">Reference proteome</keyword>
<evidence type="ECO:0000313" key="5">
    <source>
        <dbReference type="EMBL" id="PTC30556.1"/>
    </source>
</evidence>
<protein>
    <submittedName>
        <fullName evidence="6">Biofilm PGA synthesis protein PgaD</fullName>
    </submittedName>
    <submittedName>
        <fullName evidence="3">Poly-beta-1,6-N-acetyl-D-glucosamine biosynthesis protein PgaD</fullName>
    </submittedName>
</protein>
<dbReference type="EMBL" id="PYWX01000015">
    <property type="protein sequence ID" value="PTC30556.1"/>
    <property type="molecule type" value="Genomic_DNA"/>
</dbReference>
<feature type="transmembrane region" description="Helical" evidence="2">
    <location>
        <begin position="51"/>
        <end position="76"/>
    </location>
</feature>
<dbReference type="GO" id="GO:0043709">
    <property type="term" value="P:cell adhesion involved in single-species biofilm formation"/>
    <property type="evidence" value="ECO:0007669"/>
    <property type="project" value="InterPro"/>
</dbReference>
<sequence>MKLVRTRQNAVMWFIDVLLTLAAWAGLIWLLARGMSAMLETHGGPRLEAPIFAALNTLQVYLWIAVFNALILISWARYQQRKGRKFAQRRAEANALSDKLLIESFKLGEGDLEQLRKPGVLVIHNDEEGGVGEVKPHVSRDVERPPLTLVPGQPKDQGAGNM</sequence>
<evidence type="ECO:0000313" key="4">
    <source>
        <dbReference type="EMBL" id="KWU49527.1"/>
    </source>
</evidence>
<dbReference type="Proteomes" id="UP000423257">
    <property type="component" value="Unassembled WGS sequence"/>
</dbReference>
<dbReference type="Proteomes" id="UP000240476">
    <property type="component" value="Unassembled WGS sequence"/>
</dbReference>